<evidence type="ECO:0000256" key="8">
    <source>
        <dbReference type="SAM" id="Phobius"/>
    </source>
</evidence>
<feature type="transmembrane region" description="Helical" evidence="8">
    <location>
        <begin position="248"/>
        <end position="269"/>
    </location>
</feature>
<evidence type="ECO:0000256" key="7">
    <source>
        <dbReference type="ARBA" id="ARBA00023136"/>
    </source>
</evidence>
<dbReference type="Proteomes" id="UP000001868">
    <property type="component" value="Plasmid pHLK1"/>
</dbReference>
<comment type="similarity">
    <text evidence="2">Belongs to the ABC-2 integral membrane protein family.</text>
</comment>
<dbReference type="PANTHER" id="PTHR30294">
    <property type="entry name" value="MEMBRANE COMPONENT OF ABC TRANSPORTER YHHJ-RELATED"/>
    <property type="match status" value="1"/>
</dbReference>
<reference evidence="10 11" key="1">
    <citation type="journal article" date="2008" name="BMC Genomics">
        <title>Complete genome of Phenylobacterium zucineum - a novel facultative intracellular bacterium isolated from human erythroleukemia cell line K562.</title>
        <authorList>
            <person name="Luo Y."/>
            <person name="Xu X."/>
            <person name="Ding Z."/>
            <person name="Liu Z."/>
            <person name="Zhang B."/>
            <person name="Yan Z."/>
            <person name="Sun J."/>
            <person name="Hu S."/>
            <person name="Hu X."/>
        </authorList>
    </citation>
    <scope>NUCLEOTIDE SEQUENCE [LARGE SCALE GENOMIC DNA]</scope>
    <source>
        <strain evidence="11">HLK1</strain>
        <plasmid evidence="11">Plasmid pHLK1</plasmid>
    </source>
</reference>
<evidence type="ECO:0000256" key="2">
    <source>
        <dbReference type="ARBA" id="ARBA00007783"/>
    </source>
</evidence>
<dbReference type="InterPro" id="IPR051449">
    <property type="entry name" value="ABC-2_transporter_component"/>
</dbReference>
<accession>B4RIC3</accession>
<dbReference type="GO" id="GO:0140359">
    <property type="term" value="F:ABC-type transporter activity"/>
    <property type="evidence" value="ECO:0007669"/>
    <property type="project" value="InterPro"/>
</dbReference>
<evidence type="ECO:0000313" key="10">
    <source>
        <dbReference type="EMBL" id="ACG80098.1"/>
    </source>
</evidence>
<dbReference type="AlphaFoldDB" id="B4RIC3"/>
<keyword evidence="11" id="KW-1185">Reference proteome</keyword>
<dbReference type="Pfam" id="PF12698">
    <property type="entry name" value="ABC2_membrane_3"/>
    <property type="match status" value="1"/>
</dbReference>
<protein>
    <submittedName>
        <fullName evidence="10">ABC transport system, permease component</fullName>
    </submittedName>
</protein>
<keyword evidence="3" id="KW-0813">Transport</keyword>
<evidence type="ECO:0000259" key="9">
    <source>
        <dbReference type="PROSITE" id="PS51012"/>
    </source>
</evidence>
<dbReference type="InterPro" id="IPR047817">
    <property type="entry name" value="ABC2_TM_bact-type"/>
</dbReference>
<name>B4RIC3_PHEZH</name>
<proteinExistence type="inferred from homology"/>
<dbReference type="EMBL" id="CP000748">
    <property type="protein sequence ID" value="ACG80098.1"/>
    <property type="molecule type" value="Genomic_DNA"/>
</dbReference>
<evidence type="ECO:0000256" key="4">
    <source>
        <dbReference type="ARBA" id="ARBA00022475"/>
    </source>
</evidence>
<organism evidence="10 11">
    <name type="scientific">Phenylobacterium zucineum (strain HLK1)</name>
    <dbReference type="NCBI Taxonomy" id="450851"/>
    <lineage>
        <taxon>Bacteria</taxon>
        <taxon>Pseudomonadati</taxon>
        <taxon>Pseudomonadota</taxon>
        <taxon>Alphaproteobacteria</taxon>
        <taxon>Caulobacterales</taxon>
        <taxon>Caulobacteraceae</taxon>
        <taxon>Phenylobacterium</taxon>
    </lineage>
</organism>
<dbReference type="InterPro" id="IPR013525">
    <property type="entry name" value="ABC2_TM"/>
</dbReference>
<gene>
    <name evidence="10" type="ordered locus">PHZ_p0155</name>
</gene>
<dbReference type="HOGENOM" id="CLU_039483_8_3_5"/>
<evidence type="ECO:0000313" key="11">
    <source>
        <dbReference type="Proteomes" id="UP000001868"/>
    </source>
</evidence>
<geneLocation type="plasmid" evidence="11">
    <name>pHLK1</name>
</geneLocation>
<feature type="transmembrane region" description="Helical" evidence="8">
    <location>
        <begin position="281"/>
        <end position="302"/>
    </location>
</feature>
<keyword evidence="5 8" id="KW-0812">Transmembrane</keyword>
<dbReference type="Gene3D" id="3.40.1710.10">
    <property type="entry name" value="abc type-2 transporter like domain"/>
    <property type="match status" value="1"/>
</dbReference>
<feature type="transmembrane region" description="Helical" evidence="8">
    <location>
        <begin position="21"/>
        <end position="42"/>
    </location>
</feature>
<dbReference type="PANTHER" id="PTHR30294:SF29">
    <property type="entry name" value="MULTIDRUG ABC TRANSPORTER PERMEASE YBHS-RELATED"/>
    <property type="match status" value="1"/>
</dbReference>
<dbReference type="eggNOG" id="COG0842">
    <property type="taxonomic scope" value="Bacteria"/>
</dbReference>
<keyword evidence="4" id="KW-1003">Cell membrane</keyword>
<evidence type="ECO:0000256" key="3">
    <source>
        <dbReference type="ARBA" id="ARBA00022448"/>
    </source>
</evidence>
<evidence type="ECO:0000256" key="6">
    <source>
        <dbReference type="ARBA" id="ARBA00022989"/>
    </source>
</evidence>
<feature type="transmembrane region" description="Helical" evidence="8">
    <location>
        <begin position="218"/>
        <end position="242"/>
    </location>
</feature>
<keyword evidence="6 8" id="KW-1133">Transmembrane helix</keyword>
<feature type="domain" description="ABC transmembrane type-2" evidence="9">
    <location>
        <begin position="126"/>
        <end position="362"/>
    </location>
</feature>
<evidence type="ECO:0000256" key="1">
    <source>
        <dbReference type="ARBA" id="ARBA00004651"/>
    </source>
</evidence>
<dbReference type="KEGG" id="pzu:PHZ_p0155"/>
<comment type="subcellular location">
    <subcellularLocation>
        <location evidence="1">Cell membrane</location>
        <topology evidence="1">Multi-pass membrane protein</topology>
    </subcellularLocation>
</comment>
<dbReference type="OrthoDB" id="9784671at2"/>
<dbReference type="PROSITE" id="PS51012">
    <property type="entry name" value="ABC_TM2"/>
    <property type="match status" value="1"/>
</dbReference>
<feature type="transmembrane region" description="Helical" evidence="8">
    <location>
        <begin position="169"/>
        <end position="191"/>
    </location>
</feature>
<keyword evidence="7 8" id="KW-0472">Membrane</keyword>
<keyword evidence="10" id="KW-0614">Plasmid</keyword>
<sequence length="364" mass="39956">MNLRRLLAFSRKEVLEISRDPFTIGVALFMPVLMLFLFVYGISLDVENAPLVVVDQDKSPASRELQARFLNSGYFKLKAAPDDARSAEHALMRGETRAALFIPKDFGRRLAEGQSAPVQLIVDGTYASSAAILSAYGRAILYAFPGELRSSVRPEVRVWYNPQLRSRNFIVPGLFAVILMAFPPLLTALAVSREKELGTIAQIYASPLTKGEFITGKLLPYAGIAFVELLIVFAGGLLWFQVPVRGSFALLVAVGLLYVVCTVSIGLLVSTLVRTQLAAMLVALILTMMPAFLFSGFVYPIFTMPKAFQVYSAAFPTPYFLDVSRGIVLRGSGLAELWPSILVIAGYTIVVCVLAAWRFNKRIA</sequence>
<dbReference type="GO" id="GO:0005886">
    <property type="term" value="C:plasma membrane"/>
    <property type="evidence" value="ECO:0007669"/>
    <property type="project" value="UniProtKB-SubCell"/>
</dbReference>
<feature type="transmembrane region" description="Helical" evidence="8">
    <location>
        <begin position="337"/>
        <end position="357"/>
    </location>
</feature>
<evidence type="ECO:0000256" key="5">
    <source>
        <dbReference type="ARBA" id="ARBA00022692"/>
    </source>
</evidence>